<dbReference type="Proteomes" id="UP000596381">
    <property type="component" value="Segment"/>
</dbReference>
<dbReference type="InterPro" id="IPR057195">
    <property type="entry name" value="DUF7873"/>
</dbReference>
<reference evidence="1 2" key="1">
    <citation type="submission" date="2020-12" db="EMBL/GenBank/DDBJ databases">
        <title>Genomic characterization of four novel bacteriophages infecting Klebsiella pneumoniae.</title>
        <authorList>
            <person name="Estrada Bonilla B."/>
            <person name="Costa A.R."/>
            <person name="van Rossum T."/>
            <person name="Hagedoorn S."/>
            <person name="Wallinga H."/>
            <person name="Xiao M."/>
            <person name="Song W."/>
            <person name="Haas P.-J."/>
            <person name="Nobrega F.L."/>
            <person name="Brouns S.J.J."/>
        </authorList>
    </citation>
    <scope>NUCLEOTIDE SEQUENCE [LARGE SCALE GENOMIC DNA]</scope>
</reference>
<proteinExistence type="predicted"/>
<evidence type="ECO:0000313" key="2">
    <source>
        <dbReference type="Proteomes" id="UP000596381"/>
    </source>
</evidence>
<protein>
    <submittedName>
        <fullName evidence="1">Uncharacterized protein</fullName>
    </submittedName>
</protein>
<evidence type="ECO:0000313" key="1">
    <source>
        <dbReference type="EMBL" id="QQV92101.1"/>
    </source>
</evidence>
<dbReference type="Pfam" id="PF25283">
    <property type="entry name" value="DUF7873"/>
    <property type="match status" value="1"/>
</dbReference>
<name>A0A7U0GBD8_9CAUD</name>
<sequence>MAKLHEVLAAEPTRTKQVQVLIEDASKKFNKSAEYFSGFDKTLKLHEDSDANAAIEKSESTSKPVITTVAETLQYLFYYFATAEDLRLQKALTNQVAKADIMFKGEVLVPAVPVDELLGLEKRLAELRKLIASAPTLDSSKQWERDANSTYGFRTVTDEVTTKTEKVFTPIILAPATERHPAQVKESETTVVIGSFTRKSYSGACTPMQKANALRDIDELIVEVTNARMRANCTEVVQGSIGEVLANVILKNFTA</sequence>
<accession>A0A7U0GBD8</accession>
<organism evidence="1 2">
    <name type="scientific">Klebsiella phage vB_KpM_FBKp24</name>
    <dbReference type="NCBI Taxonomy" id="2801834"/>
    <lineage>
        <taxon>Viruses</taxon>
        <taxon>Duplodnaviria</taxon>
        <taxon>Heunggongvirae</taxon>
        <taxon>Uroviricota</taxon>
        <taxon>Caudoviricetes</taxon>
        <taxon>Chimalliviridae</taxon>
        <taxon>Maaswegvirus</taxon>
        <taxon>Maaswegvirus Kp24</taxon>
    </lineage>
</organism>
<dbReference type="EMBL" id="MW394391">
    <property type="protein sequence ID" value="QQV92101.1"/>
    <property type="molecule type" value="Genomic_DNA"/>
</dbReference>
<gene>
    <name evidence="1" type="ORF">vBKpMFBKp24_048</name>
</gene>
<keyword evidence="2" id="KW-1185">Reference proteome</keyword>